<evidence type="ECO:0000256" key="5">
    <source>
        <dbReference type="ARBA" id="ARBA00022741"/>
    </source>
</evidence>
<dbReference type="CDD" id="cd00082">
    <property type="entry name" value="HisKA"/>
    <property type="match status" value="1"/>
</dbReference>
<accession>A0ABV9JHB7</accession>
<keyword evidence="8" id="KW-0902">Two-component regulatory system</keyword>
<dbReference type="Gene3D" id="1.10.287.130">
    <property type="match status" value="1"/>
</dbReference>
<feature type="transmembrane region" description="Helical" evidence="9">
    <location>
        <begin position="38"/>
        <end position="59"/>
    </location>
</feature>
<dbReference type="PANTHER" id="PTHR42878">
    <property type="entry name" value="TWO-COMPONENT HISTIDINE KINASE"/>
    <property type="match status" value="1"/>
</dbReference>
<feature type="transmembrane region" description="Helical" evidence="9">
    <location>
        <begin position="102"/>
        <end position="123"/>
    </location>
</feature>
<evidence type="ECO:0000256" key="9">
    <source>
        <dbReference type="SAM" id="Phobius"/>
    </source>
</evidence>
<comment type="catalytic activity">
    <reaction evidence="1">
        <text>ATP + protein L-histidine = ADP + protein N-phospho-L-histidine.</text>
        <dbReference type="EC" id="2.7.13.3"/>
    </reaction>
</comment>
<dbReference type="SUPFAM" id="SSF47384">
    <property type="entry name" value="Homodimeric domain of signal transducing histidine kinase"/>
    <property type="match status" value="1"/>
</dbReference>
<dbReference type="EC" id="2.7.13.3" evidence="2"/>
<dbReference type="SMART" id="SM00388">
    <property type="entry name" value="HisKA"/>
    <property type="match status" value="1"/>
</dbReference>
<dbReference type="InterPro" id="IPR050351">
    <property type="entry name" value="BphY/WalK/GraS-like"/>
</dbReference>
<feature type="transmembrane region" description="Helical" evidence="9">
    <location>
        <begin position="71"/>
        <end position="90"/>
    </location>
</feature>
<dbReference type="PRINTS" id="PR00344">
    <property type="entry name" value="BCTRLSENSOR"/>
</dbReference>
<dbReference type="EMBL" id="JBHSGB010000004">
    <property type="protein sequence ID" value="MFC4654118.1"/>
    <property type="molecule type" value="Genomic_DNA"/>
</dbReference>
<organism evidence="11 12">
    <name type="scientific">Rheinheimera marina</name>
    <dbReference type="NCBI Taxonomy" id="1774958"/>
    <lineage>
        <taxon>Bacteria</taxon>
        <taxon>Pseudomonadati</taxon>
        <taxon>Pseudomonadota</taxon>
        <taxon>Gammaproteobacteria</taxon>
        <taxon>Chromatiales</taxon>
        <taxon>Chromatiaceae</taxon>
        <taxon>Rheinheimera</taxon>
    </lineage>
</organism>
<evidence type="ECO:0000313" key="11">
    <source>
        <dbReference type="EMBL" id="MFC4654118.1"/>
    </source>
</evidence>
<keyword evidence="5" id="KW-0547">Nucleotide-binding</keyword>
<dbReference type="Pfam" id="PF02518">
    <property type="entry name" value="HATPase_c"/>
    <property type="match status" value="1"/>
</dbReference>
<evidence type="ECO:0000256" key="7">
    <source>
        <dbReference type="ARBA" id="ARBA00022840"/>
    </source>
</evidence>
<dbReference type="InterPro" id="IPR036890">
    <property type="entry name" value="HATPase_C_sf"/>
</dbReference>
<dbReference type="InterPro" id="IPR031621">
    <property type="entry name" value="HisKA_7TM"/>
</dbReference>
<dbReference type="Proteomes" id="UP001595962">
    <property type="component" value="Unassembled WGS sequence"/>
</dbReference>
<dbReference type="InterPro" id="IPR036097">
    <property type="entry name" value="HisK_dim/P_sf"/>
</dbReference>
<feature type="transmembrane region" description="Helical" evidence="9">
    <location>
        <begin position="203"/>
        <end position="225"/>
    </location>
</feature>
<feature type="transmembrane region" description="Helical" evidence="9">
    <location>
        <begin position="271"/>
        <end position="289"/>
    </location>
</feature>
<dbReference type="Gene3D" id="3.30.565.10">
    <property type="entry name" value="Histidine kinase-like ATPase, C-terminal domain"/>
    <property type="match status" value="1"/>
</dbReference>
<dbReference type="GO" id="GO:0005524">
    <property type="term" value="F:ATP binding"/>
    <property type="evidence" value="ECO:0007669"/>
    <property type="project" value="UniProtKB-KW"/>
</dbReference>
<dbReference type="InterPro" id="IPR003594">
    <property type="entry name" value="HATPase_dom"/>
</dbReference>
<feature type="transmembrane region" description="Helical" evidence="9">
    <location>
        <begin position="177"/>
        <end position="197"/>
    </location>
</feature>
<evidence type="ECO:0000313" key="12">
    <source>
        <dbReference type="Proteomes" id="UP001595962"/>
    </source>
</evidence>
<evidence type="ECO:0000256" key="1">
    <source>
        <dbReference type="ARBA" id="ARBA00000085"/>
    </source>
</evidence>
<dbReference type="PROSITE" id="PS50109">
    <property type="entry name" value="HIS_KIN"/>
    <property type="match status" value="1"/>
</dbReference>
<dbReference type="SUPFAM" id="SSF55874">
    <property type="entry name" value="ATPase domain of HSP90 chaperone/DNA topoisomerase II/histidine kinase"/>
    <property type="match status" value="1"/>
</dbReference>
<gene>
    <name evidence="11" type="ORF">ACFO3I_03655</name>
</gene>
<evidence type="ECO:0000259" key="10">
    <source>
        <dbReference type="PROSITE" id="PS50109"/>
    </source>
</evidence>
<keyword evidence="6" id="KW-0418">Kinase</keyword>
<evidence type="ECO:0000256" key="3">
    <source>
        <dbReference type="ARBA" id="ARBA00022553"/>
    </source>
</evidence>
<feature type="transmembrane region" description="Helical" evidence="9">
    <location>
        <begin position="143"/>
        <end position="165"/>
    </location>
</feature>
<reference evidence="12" key="1">
    <citation type="journal article" date="2019" name="Int. J. Syst. Evol. Microbiol.">
        <title>The Global Catalogue of Microorganisms (GCM) 10K type strain sequencing project: providing services to taxonomists for standard genome sequencing and annotation.</title>
        <authorList>
            <consortium name="The Broad Institute Genomics Platform"/>
            <consortium name="The Broad Institute Genome Sequencing Center for Infectious Disease"/>
            <person name="Wu L."/>
            <person name="Ma J."/>
        </authorList>
    </citation>
    <scope>NUCLEOTIDE SEQUENCE [LARGE SCALE GENOMIC DNA]</scope>
    <source>
        <strain evidence="12">DT28</strain>
    </source>
</reference>
<dbReference type="SMART" id="SM00387">
    <property type="entry name" value="HATPase_c"/>
    <property type="match status" value="1"/>
</dbReference>
<evidence type="ECO:0000256" key="6">
    <source>
        <dbReference type="ARBA" id="ARBA00022777"/>
    </source>
</evidence>
<dbReference type="InterPro" id="IPR003661">
    <property type="entry name" value="HisK_dim/P_dom"/>
</dbReference>
<feature type="domain" description="Histidine kinase" evidence="10">
    <location>
        <begin position="428"/>
        <end position="623"/>
    </location>
</feature>
<feature type="transmembrane region" description="Helical" evidence="9">
    <location>
        <begin position="6"/>
        <end position="31"/>
    </location>
</feature>
<name>A0ABV9JHB7_9GAMM</name>
<evidence type="ECO:0000256" key="4">
    <source>
        <dbReference type="ARBA" id="ARBA00022679"/>
    </source>
</evidence>
<proteinExistence type="predicted"/>
<dbReference type="RefSeq" id="WP_377331845.1">
    <property type="nucleotide sequence ID" value="NZ_JBHSGB010000004.1"/>
</dbReference>
<comment type="caution">
    <text evidence="11">The sequence shown here is derived from an EMBL/GenBank/DDBJ whole genome shotgun (WGS) entry which is preliminary data.</text>
</comment>
<keyword evidence="9" id="KW-0812">Transmembrane</keyword>
<keyword evidence="9" id="KW-1133">Transmembrane helix</keyword>
<dbReference type="InterPro" id="IPR004358">
    <property type="entry name" value="Sig_transdc_His_kin-like_C"/>
</dbReference>
<dbReference type="InterPro" id="IPR005467">
    <property type="entry name" value="His_kinase_dom"/>
</dbReference>
<dbReference type="Pfam" id="PF00512">
    <property type="entry name" value="HisKA"/>
    <property type="match status" value="1"/>
</dbReference>
<dbReference type="PANTHER" id="PTHR42878:SF7">
    <property type="entry name" value="SENSOR HISTIDINE KINASE GLRK"/>
    <property type="match status" value="1"/>
</dbReference>
<sequence length="627" mass="69606">MTFQMGLVLIFELVMLLSTACAALMAGWLWWHSRYQRLLAGLAGFGAMMALWCLGHIFILHQQPVLGRSLLLANPLMPTFFLHFAIQFVRQGAQDRPWLQRLSAAIGWVYFASVLVILLSLSLGASELIPGAVLPVVFVFSGYGWLNLLYTVLLGVAAHAVLWYGWRHHQGNKKRSIGAMFLAGGWGLLLATSFVFPSFGLDWFPYPMLLLPSYPLLLVYGVVRYQMLAANAIANRALLWLVMSLLLLLVIALISTVFGQLGMQTLATVPVWQLWLYSSLVLLLTAACYRPVARLAERLIYPGARLDEQILQSWQLQLAGAADWQELAAAAQQLLTAQLGQQVLVQLQDIDLGLGGLRLSATELQGLWRCQVSGDEDLPPGLRLVVQVFASLLQSRCATLQQSLQLAQTEKQRLSSQHLVEMGALAASMAHELRNPLNIISMASAGVDAELRGHIQQQLKRADRLISDMLVYSGRLNLNYSQVPLRPLLESLTQQFDWQQVQLILQVPAELWLRADPHRLQQVLLNLLDNAHAFLRNQPDAKLCIEAQELADQVQLRLHNNGPALDPAVSAQLFRPFISKRAGGSGLGLAIIKRIIDAHQGQICHRADLGWAVTFEFSLPKEPAHVG</sequence>
<dbReference type="Pfam" id="PF16927">
    <property type="entry name" value="HisKA_7TM"/>
    <property type="match status" value="1"/>
</dbReference>
<feature type="transmembrane region" description="Helical" evidence="9">
    <location>
        <begin position="237"/>
        <end position="259"/>
    </location>
</feature>
<keyword evidence="9" id="KW-0472">Membrane</keyword>
<keyword evidence="12" id="KW-1185">Reference proteome</keyword>
<evidence type="ECO:0000256" key="8">
    <source>
        <dbReference type="ARBA" id="ARBA00023012"/>
    </source>
</evidence>
<evidence type="ECO:0000256" key="2">
    <source>
        <dbReference type="ARBA" id="ARBA00012438"/>
    </source>
</evidence>
<keyword evidence="3" id="KW-0597">Phosphoprotein</keyword>
<protein>
    <recommendedName>
        <fullName evidence="2">histidine kinase</fullName>
        <ecNumber evidence="2">2.7.13.3</ecNumber>
    </recommendedName>
</protein>
<keyword evidence="4" id="KW-0808">Transferase</keyword>
<keyword evidence="7 11" id="KW-0067">ATP-binding</keyword>